<evidence type="ECO:0000313" key="10">
    <source>
        <dbReference type="Proteomes" id="UP000565521"/>
    </source>
</evidence>
<keyword evidence="5 8" id="KW-0812">Transmembrane</keyword>
<name>A0A7Y7PL39_9BACT</name>
<evidence type="ECO:0000256" key="5">
    <source>
        <dbReference type="ARBA" id="ARBA00022692"/>
    </source>
</evidence>
<keyword evidence="10" id="KW-1185">Reference proteome</keyword>
<feature type="transmembrane region" description="Helical" evidence="8">
    <location>
        <begin position="124"/>
        <end position="142"/>
    </location>
</feature>
<feature type="transmembrane region" description="Helical" evidence="8">
    <location>
        <begin position="207"/>
        <end position="229"/>
    </location>
</feature>
<gene>
    <name evidence="9" type="ORF">HW554_01310</name>
</gene>
<evidence type="ECO:0008006" key="11">
    <source>
        <dbReference type="Google" id="ProtNLM"/>
    </source>
</evidence>
<evidence type="ECO:0000256" key="4">
    <source>
        <dbReference type="ARBA" id="ARBA00022679"/>
    </source>
</evidence>
<dbReference type="PANTHER" id="PTHR33908:SF11">
    <property type="entry name" value="MEMBRANE PROTEIN"/>
    <property type="match status" value="1"/>
</dbReference>
<evidence type="ECO:0000256" key="3">
    <source>
        <dbReference type="ARBA" id="ARBA00022676"/>
    </source>
</evidence>
<feature type="transmembrane region" description="Helical" evidence="8">
    <location>
        <begin position="170"/>
        <end position="200"/>
    </location>
</feature>
<dbReference type="GO" id="GO:0009103">
    <property type="term" value="P:lipopolysaccharide biosynthetic process"/>
    <property type="evidence" value="ECO:0007669"/>
    <property type="project" value="UniProtKB-ARBA"/>
</dbReference>
<evidence type="ECO:0000256" key="7">
    <source>
        <dbReference type="ARBA" id="ARBA00023136"/>
    </source>
</evidence>
<feature type="transmembrane region" description="Helical" evidence="8">
    <location>
        <begin position="322"/>
        <end position="341"/>
    </location>
</feature>
<keyword evidence="7 8" id="KW-0472">Membrane</keyword>
<keyword evidence="6 8" id="KW-1133">Transmembrane helix</keyword>
<protein>
    <recommendedName>
        <fullName evidence="11">Glycosyltransferase RgtA/B/C/D-like domain-containing protein</fullName>
    </recommendedName>
</protein>
<feature type="transmembrane region" description="Helical" evidence="8">
    <location>
        <begin position="264"/>
        <end position="286"/>
    </location>
</feature>
<feature type="transmembrane region" description="Helical" evidence="8">
    <location>
        <begin position="298"/>
        <end position="316"/>
    </location>
</feature>
<dbReference type="InterPro" id="IPR050297">
    <property type="entry name" value="LipidA_mod_glycosyltrf_83"/>
</dbReference>
<reference evidence="9 10" key="1">
    <citation type="submission" date="2020-05" db="EMBL/GenBank/DDBJ databases">
        <title>Hymenobacter terrestris sp. nov. and Hymenobacter lapidiphilus sp. nov., isolated from regoliths in Antarctica.</title>
        <authorList>
            <person name="Sedlacek I."/>
            <person name="Pantucek R."/>
            <person name="Zeman M."/>
            <person name="Holochova P."/>
            <person name="Kralova S."/>
            <person name="Stankova E."/>
            <person name="Sedo O."/>
            <person name="Micenkova L."/>
            <person name="Svec P."/>
            <person name="Gupta V."/>
            <person name="Sood U."/>
            <person name="Korpole U.S."/>
            <person name="Lal R."/>
        </authorList>
    </citation>
    <scope>NUCLEOTIDE SEQUENCE [LARGE SCALE GENOMIC DNA]</scope>
    <source>
        <strain evidence="9 10">P5342</strain>
    </source>
</reference>
<proteinExistence type="predicted"/>
<dbReference type="RefSeq" id="WP_176906551.1">
    <property type="nucleotide sequence ID" value="NZ_JABKAU010000002.1"/>
</dbReference>
<evidence type="ECO:0000256" key="6">
    <source>
        <dbReference type="ARBA" id="ARBA00022989"/>
    </source>
</evidence>
<evidence type="ECO:0000256" key="8">
    <source>
        <dbReference type="SAM" id="Phobius"/>
    </source>
</evidence>
<dbReference type="EMBL" id="JABKAU010000002">
    <property type="protein sequence ID" value="NVO29829.1"/>
    <property type="molecule type" value="Genomic_DNA"/>
</dbReference>
<organism evidence="9 10">
    <name type="scientific">Hymenobacter lapidiphilus</name>
    <dbReference type="NCBI Taxonomy" id="2608003"/>
    <lineage>
        <taxon>Bacteria</taxon>
        <taxon>Pseudomonadati</taxon>
        <taxon>Bacteroidota</taxon>
        <taxon>Cytophagia</taxon>
        <taxon>Cytophagales</taxon>
        <taxon>Hymenobacteraceae</taxon>
        <taxon>Hymenobacter</taxon>
    </lineage>
</organism>
<dbReference type="GO" id="GO:0016763">
    <property type="term" value="F:pentosyltransferase activity"/>
    <property type="evidence" value="ECO:0007669"/>
    <property type="project" value="TreeGrafter"/>
</dbReference>
<evidence type="ECO:0000256" key="1">
    <source>
        <dbReference type="ARBA" id="ARBA00004651"/>
    </source>
</evidence>
<dbReference type="AlphaFoldDB" id="A0A7Y7PL39"/>
<keyword evidence="4" id="KW-0808">Transferase</keyword>
<feature type="transmembrane region" description="Helical" evidence="8">
    <location>
        <begin position="92"/>
        <end position="112"/>
    </location>
</feature>
<feature type="transmembrane region" description="Helical" evidence="8">
    <location>
        <begin position="353"/>
        <end position="372"/>
    </location>
</feature>
<comment type="caution">
    <text evidence="9">The sequence shown here is derived from an EMBL/GenBank/DDBJ whole genome shotgun (WGS) entry which is preliminary data.</text>
</comment>
<dbReference type="GO" id="GO:0005886">
    <property type="term" value="C:plasma membrane"/>
    <property type="evidence" value="ECO:0007669"/>
    <property type="project" value="UniProtKB-SubCell"/>
</dbReference>
<dbReference type="Proteomes" id="UP000565521">
    <property type="component" value="Unassembled WGS sequence"/>
</dbReference>
<sequence>MLFSSPSIRLLPPRFYYVALLVVLALFAASLVGRYAHFDDAWSAEEAFWLLRDGYVHSELFRGFGGWENRLYIFHKGYIYLMAAELAVLGESLVAVKSVALISAAATLGLLLRYFRAAPSEARWLAALLYVGCGSVMLFGFAGRPETTVAFCGFASYLVLHQANGRLGRLVAAGALAGLAGLVHPNGTLYMAAGALWLIWYRADWRALFSFSVPAAAVLALFALDAALVGELPVLADQFVNYPVVAPNLHLSDKLRVMARYHSIFFHSAGEIALSVVALVALALAWWSRRTTVGEAPLPKPVLRYILLLLGLFWLLTKSPTAYYYLLFVPFLVVLVVEIALSAGQWKPGARRVLLVLVVLYPVGTLAQLLYVRQLNQRSPDIMALNARLAAQMPIRGAKVIAPLNFIFGQIDNYQIRGLTFLTAPATPLDSVFARAATDSVQYIIPDYNTSNDVYHIPPTAPARIGQYQRVYQDQWRALYERQPAQP</sequence>
<evidence type="ECO:0000256" key="2">
    <source>
        <dbReference type="ARBA" id="ARBA00022475"/>
    </source>
</evidence>
<evidence type="ECO:0000313" key="9">
    <source>
        <dbReference type="EMBL" id="NVO29829.1"/>
    </source>
</evidence>
<dbReference type="PANTHER" id="PTHR33908">
    <property type="entry name" value="MANNOSYLTRANSFERASE YKCB-RELATED"/>
    <property type="match status" value="1"/>
</dbReference>
<feature type="transmembrane region" description="Helical" evidence="8">
    <location>
        <begin position="15"/>
        <end position="36"/>
    </location>
</feature>
<comment type="subcellular location">
    <subcellularLocation>
        <location evidence="1">Cell membrane</location>
        <topology evidence="1">Multi-pass membrane protein</topology>
    </subcellularLocation>
</comment>
<keyword evidence="2" id="KW-1003">Cell membrane</keyword>
<accession>A0A7Y7PL39</accession>
<keyword evidence="3" id="KW-0328">Glycosyltransferase</keyword>